<evidence type="ECO:0000313" key="2">
    <source>
        <dbReference type="EMBL" id="MFC4716191.1"/>
    </source>
</evidence>
<keyword evidence="3" id="KW-1185">Reference proteome</keyword>
<accession>A0ABV9MJZ2</accession>
<dbReference type="EMBL" id="JBHSHE010000037">
    <property type="protein sequence ID" value="MFC4716191.1"/>
    <property type="molecule type" value="Genomic_DNA"/>
</dbReference>
<comment type="caution">
    <text evidence="2">The sequence shown here is derived from an EMBL/GenBank/DDBJ whole genome shotgun (WGS) entry which is preliminary data.</text>
</comment>
<dbReference type="InterPro" id="IPR011047">
    <property type="entry name" value="Quinoprotein_ADH-like_sf"/>
</dbReference>
<protein>
    <submittedName>
        <fullName evidence="2">Uncharacterized protein</fullName>
    </submittedName>
</protein>
<proteinExistence type="predicted"/>
<reference evidence="3" key="1">
    <citation type="journal article" date="2019" name="Int. J. Syst. Evol. Microbiol.">
        <title>The Global Catalogue of Microorganisms (GCM) 10K type strain sequencing project: providing services to taxonomists for standard genome sequencing and annotation.</title>
        <authorList>
            <consortium name="The Broad Institute Genomics Platform"/>
            <consortium name="The Broad Institute Genome Sequencing Center for Infectious Disease"/>
            <person name="Wu L."/>
            <person name="Ma J."/>
        </authorList>
    </citation>
    <scope>NUCLEOTIDE SEQUENCE [LARGE SCALE GENOMIC DNA]</scope>
    <source>
        <strain evidence="3">CGMCC 1.12849</strain>
    </source>
</reference>
<dbReference type="Gene3D" id="2.130.10.10">
    <property type="entry name" value="YVTN repeat-like/Quinoprotein amine dehydrogenase"/>
    <property type="match status" value="1"/>
</dbReference>
<name>A0ABV9MJZ2_9MICC</name>
<gene>
    <name evidence="2" type="ORF">ACFO7V_08565</name>
</gene>
<evidence type="ECO:0000313" key="3">
    <source>
        <dbReference type="Proteomes" id="UP001595884"/>
    </source>
</evidence>
<dbReference type="Proteomes" id="UP001595884">
    <property type="component" value="Unassembled WGS sequence"/>
</dbReference>
<feature type="region of interest" description="Disordered" evidence="1">
    <location>
        <begin position="32"/>
        <end position="80"/>
    </location>
</feature>
<organism evidence="2 3">
    <name type="scientific">Glutamicibacter bergerei</name>
    <dbReference type="NCBI Taxonomy" id="256702"/>
    <lineage>
        <taxon>Bacteria</taxon>
        <taxon>Bacillati</taxon>
        <taxon>Actinomycetota</taxon>
        <taxon>Actinomycetes</taxon>
        <taxon>Micrococcales</taxon>
        <taxon>Micrococcaceae</taxon>
        <taxon>Glutamicibacter</taxon>
    </lineage>
</organism>
<feature type="compositionally biased region" description="Basic and acidic residues" evidence="1">
    <location>
        <begin position="36"/>
        <end position="46"/>
    </location>
</feature>
<feature type="compositionally biased region" description="Basic and acidic residues" evidence="1">
    <location>
        <begin position="63"/>
        <end position="78"/>
    </location>
</feature>
<dbReference type="SUPFAM" id="SSF63829">
    <property type="entry name" value="Calcium-dependent phosphotriesterase"/>
    <property type="match status" value="1"/>
</dbReference>
<sequence length="745" mass="81509">MTAESDSSKLGISRRRVLSLAAITAGSLLLSQDTRFPGEDHAHTQRPELPQSPQEPPASPLFNDRDPIFTSPLRRERNTSGSLKKIANAFSTTDTKIAVPMPGFKESEIPWFAVSIVGTNNQLQILDPYSTSPAHVIGIPESHNGGLESLLWDEKNRLLYVTTKGKLLVWDARKPEQIRQIGQVPHATTLYELNLDSSGNVWGGAYPNGAPFSYMKSTGKIRAYPRLANDTDYVRRVAVDENDQVWLGTGSRNPRLFTHTTAEPLVRTEIELPQPMANGFISSLTLAGDFLAVSASNIPEQLILDRTQKIWVNRLERMWSERRVSTSKEVDPEWFYSVTSEYLYATNTVSWAERKLGPVAAVAPLCIYATSRHVLVFSEDVGGIKIEFFELGTNSVARTQYIRLTTGAFTIQSLLGLSDGKVMLGGYMGSGVATIDPVTGRRWSSPDSQDVVNQVEGMIEFDQSRIYLGSYGGADIISLDTRQRNDVAGYRLLDRLGRKYDQSRPFAWAANSQHVFFGTVPDYGLSGGAIGKIDPISNKILWVLNGGGEGFVSAQSIVGLDADEQYLYGTTSGRNGYGIPDSSGPASIFKMDIKSKKIVWITTPVSDASALYAPKIVAGWLLCADAEGINVIDLKTGKAVKRHRLTKTKNSDVRAGWTSANMVVVAGGGKIVHSASNTTSVVDFQNGSVSLIGSASAKERYGTRLAVTPDGEVFGTYKRTTLVQLDLEPRRPKSNLLKLKNTKNS</sequence>
<dbReference type="InterPro" id="IPR015943">
    <property type="entry name" value="WD40/YVTN_repeat-like_dom_sf"/>
</dbReference>
<dbReference type="RefSeq" id="WP_382412064.1">
    <property type="nucleotide sequence ID" value="NZ_JBHSHE010000037.1"/>
</dbReference>
<dbReference type="InterPro" id="IPR006311">
    <property type="entry name" value="TAT_signal"/>
</dbReference>
<dbReference type="SUPFAM" id="SSF50998">
    <property type="entry name" value="Quinoprotein alcohol dehydrogenase-like"/>
    <property type="match status" value="1"/>
</dbReference>
<dbReference type="PROSITE" id="PS51318">
    <property type="entry name" value="TAT"/>
    <property type="match status" value="1"/>
</dbReference>
<evidence type="ECO:0000256" key="1">
    <source>
        <dbReference type="SAM" id="MobiDB-lite"/>
    </source>
</evidence>